<evidence type="ECO:0008006" key="3">
    <source>
        <dbReference type="Google" id="ProtNLM"/>
    </source>
</evidence>
<reference evidence="1 2" key="1">
    <citation type="submission" date="2018-08" db="EMBL/GenBank/DDBJ databases">
        <title>Recombination of ecologically and evolutionarily significant loci maintains genetic cohesion in the Pseudomonas syringae species complex.</title>
        <authorList>
            <person name="Dillon M."/>
            <person name="Thakur S."/>
            <person name="Almeida R.N.D."/>
            <person name="Weir B.S."/>
            <person name="Guttman D.S."/>
        </authorList>
    </citation>
    <scope>NUCLEOTIDE SEQUENCE [LARGE SCALE GENOMIC DNA]</scope>
    <source>
        <strain evidence="1 2">ICMP 3402</strain>
    </source>
</reference>
<dbReference type="RefSeq" id="WP_046835480.1">
    <property type="nucleotide sequence ID" value="NZ_CP127045.1"/>
</dbReference>
<name>A0AB37R4X8_PSEAV</name>
<dbReference type="Proteomes" id="UP000271817">
    <property type="component" value="Unassembled WGS sequence"/>
</dbReference>
<sequence>MDDQQDQTMRHVKAGSYMDEQVDQFDAFAIMWNNADAIHLTFGRTSINVKSSIYHTAAGAGTTTRDAGEIDVFRLDVGAVTMPIETAKELVQTLSKMILQAEARRDNDE</sequence>
<dbReference type="EMBL" id="RBTW01000281">
    <property type="protein sequence ID" value="RMU16063.1"/>
    <property type="molecule type" value="Genomic_DNA"/>
</dbReference>
<evidence type="ECO:0000313" key="1">
    <source>
        <dbReference type="EMBL" id="RMU16063.1"/>
    </source>
</evidence>
<protein>
    <recommendedName>
        <fullName evidence="3">DUF3467 domain-containing protein</fullName>
    </recommendedName>
</protein>
<organism evidence="1 2">
    <name type="scientific">Pseudomonas amygdali pv. lachrymans</name>
    <name type="common">Pseudomonas syringae pv. lachrymans</name>
    <dbReference type="NCBI Taxonomy" id="53707"/>
    <lineage>
        <taxon>Bacteria</taxon>
        <taxon>Pseudomonadati</taxon>
        <taxon>Pseudomonadota</taxon>
        <taxon>Gammaproteobacteria</taxon>
        <taxon>Pseudomonadales</taxon>
        <taxon>Pseudomonadaceae</taxon>
        <taxon>Pseudomonas</taxon>
        <taxon>Pseudomonas amygdali</taxon>
    </lineage>
</organism>
<dbReference type="AlphaFoldDB" id="A0AB37R4X8"/>
<comment type="caution">
    <text evidence="1">The sequence shown here is derived from an EMBL/GenBank/DDBJ whole genome shotgun (WGS) entry which is preliminary data.</text>
</comment>
<proteinExistence type="predicted"/>
<gene>
    <name evidence="1" type="ORF">ALP33_01784</name>
</gene>
<accession>A0AB37R4X8</accession>
<evidence type="ECO:0000313" key="2">
    <source>
        <dbReference type="Proteomes" id="UP000271817"/>
    </source>
</evidence>